<dbReference type="AlphaFoldDB" id="A0A6B2KTP9"/>
<dbReference type="GO" id="GO:0005886">
    <property type="term" value="C:plasma membrane"/>
    <property type="evidence" value="ECO:0007669"/>
    <property type="project" value="UniProtKB-SubCell"/>
</dbReference>
<evidence type="ECO:0000313" key="12">
    <source>
        <dbReference type="Proteomes" id="UP000482578"/>
    </source>
</evidence>
<feature type="domain" description="Type II secretion system protein GspC N-terminal" evidence="10">
    <location>
        <begin position="28"/>
        <end position="146"/>
    </location>
</feature>
<name>A0A6B2KTP9_9NEIS</name>
<evidence type="ECO:0000256" key="1">
    <source>
        <dbReference type="ARBA" id="ARBA00004533"/>
    </source>
</evidence>
<keyword evidence="12" id="KW-1185">Reference proteome</keyword>
<keyword evidence="3" id="KW-1003">Cell membrane</keyword>
<dbReference type="Gene3D" id="2.30.30.830">
    <property type="match status" value="1"/>
</dbReference>
<accession>A0A6B2KTP9</accession>
<feature type="compositionally biased region" description="Pro residues" evidence="9">
    <location>
        <begin position="165"/>
        <end position="179"/>
    </location>
</feature>
<keyword evidence="4" id="KW-0997">Cell inner membrane</keyword>
<dbReference type="GO" id="GO:0015031">
    <property type="term" value="P:protein transport"/>
    <property type="evidence" value="ECO:0007669"/>
    <property type="project" value="UniProtKB-KW"/>
</dbReference>
<organism evidence="11 12">
    <name type="scientific">Crenobacter caeni</name>
    <dbReference type="NCBI Taxonomy" id="2705474"/>
    <lineage>
        <taxon>Bacteria</taxon>
        <taxon>Pseudomonadati</taxon>
        <taxon>Pseudomonadota</taxon>
        <taxon>Betaproteobacteria</taxon>
        <taxon>Neisseriales</taxon>
        <taxon>Neisseriaceae</taxon>
        <taxon>Crenobacter</taxon>
    </lineage>
</organism>
<feature type="compositionally biased region" description="Pro residues" evidence="9">
    <location>
        <begin position="192"/>
        <end position="207"/>
    </location>
</feature>
<gene>
    <name evidence="11" type="ORF">GZH52_11185</name>
</gene>
<comment type="subcellular location">
    <subcellularLocation>
        <location evidence="1">Cell inner membrane</location>
    </subcellularLocation>
</comment>
<keyword evidence="6" id="KW-0653">Protein transport</keyword>
<keyword evidence="5" id="KW-0812">Transmembrane</keyword>
<dbReference type="Pfam" id="PF11356">
    <property type="entry name" value="T2SSC"/>
    <property type="match status" value="1"/>
</dbReference>
<dbReference type="PROSITE" id="PS51257">
    <property type="entry name" value="PROKAR_LIPOPROTEIN"/>
    <property type="match status" value="1"/>
</dbReference>
<evidence type="ECO:0000256" key="3">
    <source>
        <dbReference type="ARBA" id="ARBA00022475"/>
    </source>
</evidence>
<feature type="region of interest" description="Disordered" evidence="9">
    <location>
        <begin position="159"/>
        <end position="207"/>
    </location>
</feature>
<keyword evidence="8" id="KW-0472">Membrane</keyword>
<evidence type="ECO:0000256" key="4">
    <source>
        <dbReference type="ARBA" id="ARBA00022519"/>
    </source>
</evidence>
<dbReference type="EMBL" id="JAAGAA010000009">
    <property type="protein sequence ID" value="NDV13347.1"/>
    <property type="molecule type" value="Genomic_DNA"/>
</dbReference>
<keyword evidence="7" id="KW-1133">Transmembrane helix</keyword>
<evidence type="ECO:0000256" key="8">
    <source>
        <dbReference type="ARBA" id="ARBA00023136"/>
    </source>
</evidence>
<keyword evidence="2" id="KW-0813">Transport</keyword>
<dbReference type="RefSeq" id="WP_163316538.1">
    <property type="nucleotide sequence ID" value="NZ_JAAGAA010000009.1"/>
</dbReference>
<dbReference type="InterPro" id="IPR024961">
    <property type="entry name" value="T2SS_GspC_N"/>
</dbReference>
<sequence>MGHLMPRLPEFARWRTPPLARLAPALPWLVALACAFWLGGSLSVLLAPPVVRALPLSQPVPAADSGRVAALHWFGEVPAVPVNGAPTGALRLVGVYSSGNARTDFALVDEGGQVKPWRVGQQMAGATLLRVLPRAVVLREGAAERELVLAGPAGGAAAAAAAVPAVPPQTVPPVMPAPSVPDAGTPTSEPVPSSPQPAPPAVPHNPD</sequence>
<evidence type="ECO:0000256" key="7">
    <source>
        <dbReference type="ARBA" id="ARBA00022989"/>
    </source>
</evidence>
<evidence type="ECO:0000313" key="11">
    <source>
        <dbReference type="EMBL" id="NDV13347.1"/>
    </source>
</evidence>
<proteinExistence type="predicted"/>
<dbReference type="Proteomes" id="UP000482578">
    <property type="component" value="Unassembled WGS sequence"/>
</dbReference>
<protein>
    <recommendedName>
        <fullName evidence="10">Type II secretion system protein GspC N-terminal domain-containing protein</fullName>
    </recommendedName>
</protein>
<evidence type="ECO:0000256" key="9">
    <source>
        <dbReference type="SAM" id="MobiDB-lite"/>
    </source>
</evidence>
<evidence type="ECO:0000256" key="5">
    <source>
        <dbReference type="ARBA" id="ARBA00022692"/>
    </source>
</evidence>
<comment type="caution">
    <text evidence="11">The sequence shown here is derived from an EMBL/GenBank/DDBJ whole genome shotgun (WGS) entry which is preliminary data.</text>
</comment>
<evidence type="ECO:0000259" key="10">
    <source>
        <dbReference type="Pfam" id="PF11356"/>
    </source>
</evidence>
<reference evidence="11 12" key="1">
    <citation type="submission" date="2020-02" db="EMBL/GenBank/DDBJ databases">
        <authorList>
            <person name="Yang Z."/>
        </authorList>
    </citation>
    <scope>NUCLEOTIDE SEQUENCE [LARGE SCALE GENOMIC DNA]</scope>
    <source>
        <strain evidence="11 12">HX-7-9</strain>
    </source>
</reference>
<evidence type="ECO:0000256" key="2">
    <source>
        <dbReference type="ARBA" id="ARBA00022448"/>
    </source>
</evidence>
<evidence type="ECO:0000256" key="6">
    <source>
        <dbReference type="ARBA" id="ARBA00022927"/>
    </source>
</evidence>